<evidence type="ECO:0000313" key="2">
    <source>
        <dbReference type="Proteomes" id="UP000034701"/>
    </source>
</evidence>
<comment type="caution">
    <text evidence="1">The sequence shown here is derived from an EMBL/GenBank/DDBJ whole genome shotgun (WGS) entry which is preliminary data.</text>
</comment>
<gene>
    <name evidence="1" type="ORF">US45_C0007G0007</name>
</gene>
<dbReference type="Proteomes" id="UP000034701">
    <property type="component" value="Unassembled WGS sequence"/>
</dbReference>
<reference evidence="1 2" key="1">
    <citation type="journal article" date="2015" name="Nature">
        <title>rRNA introns, odd ribosomes, and small enigmatic genomes across a large radiation of phyla.</title>
        <authorList>
            <person name="Brown C.T."/>
            <person name="Hug L.A."/>
            <person name="Thomas B.C."/>
            <person name="Sharon I."/>
            <person name="Castelle C.J."/>
            <person name="Singh A."/>
            <person name="Wilkins M.J."/>
            <person name="Williams K.H."/>
            <person name="Banfield J.F."/>
        </authorList>
    </citation>
    <scope>NUCLEOTIDE SEQUENCE [LARGE SCALE GENOMIC DNA]</scope>
</reference>
<protein>
    <submittedName>
        <fullName evidence="1">Uncharacterized protein</fullName>
    </submittedName>
</protein>
<proteinExistence type="predicted"/>
<dbReference type="AlphaFoldDB" id="A0A0G0JZH7"/>
<organism evidence="1 2">
    <name type="scientific">Candidatus Nomurabacteria bacterium GW2011_GWA1_37_20</name>
    <dbReference type="NCBI Taxonomy" id="1618729"/>
    <lineage>
        <taxon>Bacteria</taxon>
        <taxon>Candidatus Nomuraibacteriota</taxon>
    </lineage>
</organism>
<sequence length="181" mass="20635">MNEGKMGDRGVKKKARQKLEVSVYYDVNNIKELVYPFITEKDPEMEEVLALNISMVLNHTDESMIRDLETGFFMKDSALSGISNIEEAIKAGKISSEAPWWKELEDKLLKFKIFVADLVKEIDYSPKDRVDEMIKVLEKFIEETKDGDKKERAKKILGGIAEARKRIKKGSGLDSDGSENK</sequence>
<evidence type="ECO:0000313" key="1">
    <source>
        <dbReference type="EMBL" id="KKQ33746.1"/>
    </source>
</evidence>
<name>A0A0G0JZH7_9BACT</name>
<dbReference type="EMBL" id="LBTA01000007">
    <property type="protein sequence ID" value="KKQ33746.1"/>
    <property type="molecule type" value="Genomic_DNA"/>
</dbReference>
<accession>A0A0G0JZH7</accession>